<proteinExistence type="predicted"/>
<name>A0A238W0P6_9FLAO</name>
<dbReference type="Proteomes" id="UP000198384">
    <property type="component" value="Unassembled WGS sequence"/>
</dbReference>
<gene>
    <name evidence="2" type="ORF">SAMN06265371_102321</name>
</gene>
<reference evidence="2 3" key="1">
    <citation type="submission" date="2017-06" db="EMBL/GenBank/DDBJ databases">
        <authorList>
            <person name="Kim H.J."/>
            <person name="Triplett B.A."/>
        </authorList>
    </citation>
    <scope>NUCLEOTIDE SEQUENCE [LARGE SCALE GENOMIC DNA]</scope>
    <source>
        <strain evidence="2 3">DSM 29150</strain>
    </source>
</reference>
<dbReference type="AlphaFoldDB" id="A0A238W0P6"/>
<keyword evidence="1" id="KW-1133">Transmembrane helix</keyword>
<sequence>METSTLIAKIIGLIYLSFGVGILLNGNYYKKEIPKLLENTAYLILGGFMAIIFGVLIIENHNYWVKNWTVLITIIGWVALIKGILLLAFPTVISMYKSFFSIPKLYAILGVLIVVFGLFFTYFGYFH</sequence>
<organism evidence="2 3">
    <name type="scientific">Lutibacter agarilyticus</name>
    <dbReference type="NCBI Taxonomy" id="1109740"/>
    <lineage>
        <taxon>Bacteria</taxon>
        <taxon>Pseudomonadati</taxon>
        <taxon>Bacteroidota</taxon>
        <taxon>Flavobacteriia</taxon>
        <taxon>Flavobacteriales</taxon>
        <taxon>Flavobacteriaceae</taxon>
        <taxon>Lutibacter</taxon>
    </lineage>
</organism>
<feature type="transmembrane region" description="Helical" evidence="1">
    <location>
        <begin position="105"/>
        <end position="125"/>
    </location>
</feature>
<feature type="transmembrane region" description="Helical" evidence="1">
    <location>
        <begin position="70"/>
        <end position="93"/>
    </location>
</feature>
<dbReference type="OrthoDB" id="1447544at2"/>
<feature type="transmembrane region" description="Helical" evidence="1">
    <location>
        <begin position="40"/>
        <end position="58"/>
    </location>
</feature>
<keyword evidence="3" id="KW-1185">Reference proteome</keyword>
<evidence type="ECO:0000256" key="1">
    <source>
        <dbReference type="SAM" id="Phobius"/>
    </source>
</evidence>
<dbReference type="EMBL" id="FZNT01000002">
    <property type="protein sequence ID" value="SNR40165.1"/>
    <property type="molecule type" value="Genomic_DNA"/>
</dbReference>
<keyword evidence="1" id="KW-0812">Transmembrane</keyword>
<protein>
    <submittedName>
        <fullName evidence="2">Uncharacterized protein</fullName>
    </submittedName>
</protein>
<keyword evidence="1" id="KW-0472">Membrane</keyword>
<evidence type="ECO:0000313" key="3">
    <source>
        <dbReference type="Proteomes" id="UP000198384"/>
    </source>
</evidence>
<feature type="transmembrane region" description="Helical" evidence="1">
    <location>
        <begin position="6"/>
        <end position="28"/>
    </location>
</feature>
<accession>A0A238W0P6</accession>
<evidence type="ECO:0000313" key="2">
    <source>
        <dbReference type="EMBL" id="SNR40165.1"/>
    </source>
</evidence>
<dbReference type="RefSeq" id="WP_089380507.1">
    <property type="nucleotide sequence ID" value="NZ_FZNT01000002.1"/>
</dbReference>